<comment type="caution">
    <text evidence="1">The sequence shown here is derived from an EMBL/GenBank/DDBJ whole genome shotgun (WGS) entry which is preliminary data.</text>
</comment>
<gene>
    <name evidence="1" type="ORF">HNR48_003932</name>
</gene>
<evidence type="ECO:0000313" key="1">
    <source>
        <dbReference type="EMBL" id="MBB6523618.1"/>
    </source>
</evidence>
<reference evidence="1 2" key="1">
    <citation type="submission" date="2020-08" db="EMBL/GenBank/DDBJ databases">
        <title>Genomic Encyclopedia of Type Strains, Phase IV (KMG-IV): sequencing the most valuable type-strain genomes for metagenomic binning, comparative biology and taxonomic classification.</title>
        <authorList>
            <person name="Goeker M."/>
        </authorList>
    </citation>
    <scope>NUCLEOTIDE SEQUENCE [LARGE SCALE GENOMIC DNA]</scope>
    <source>
        <strain evidence="1 2">DSM 22368</strain>
    </source>
</reference>
<dbReference type="InParanoid" id="A0A7X0JWP6"/>
<sequence>MGFIIPKKRSAVIVFCIFFLNACSESWDGKSTAEEMYRIYFEGFPGTVKAYEAHPEEKARLLERSGLAYESGGQGAADSAFLEEFWRFFSTQTRLSILRAPDADVIQYALALANWLDFLADKYGASCHDIALSGSDLLRLGLVLEHSNTQGFISAGDNLMLKAGPSNRTRALARDMKRQFENLKRHLPVAMNRKPYEMKFVLDPFTAETKEEKLQACRSLSASLYYFSAPERNKATSAAFLRSYLQGENNP</sequence>
<dbReference type="RefSeq" id="WP_166843370.1">
    <property type="nucleotide sequence ID" value="NZ_JAAONY010000004.1"/>
</dbReference>
<name>A0A7X0JWP6_9GAMM</name>
<dbReference type="Proteomes" id="UP000528457">
    <property type="component" value="Unassembled WGS sequence"/>
</dbReference>
<evidence type="ECO:0000313" key="2">
    <source>
        <dbReference type="Proteomes" id="UP000528457"/>
    </source>
</evidence>
<dbReference type="EMBL" id="JACHHT010000004">
    <property type="protein sequence ID" value="MBB6523618.1"/>
    <property type="molecule type" value="Genomic_DNA"/>
</dbReference>
<dbReference type="AlphaFoldDB" id="A0A7X0JWP6"/>
<keyword evidence="2" id="KW-1185">Reference proteome</keyword>
<organism evidence="1 2">
    <name type="scientific">Pseudoteredinibacter isoporae</name>
    <dbReference type="NCBI Taxonomy" id="570281"/>
    <lineage>
        <taxon>Bacteria</taxon>
        <taxon>Pseudomonadati</taxon>
        <taxon>Pseudomonadota</taxon>
        <taxon>Gammaproteobacteria</taxon>
        <taxon>Cellvibrionales</taxon>
        <taxon>Cellvibrionaceae</taxon>
        <taxon>Pseudoteredinibacter</taxon>
    </lineage>
</organism>
<proteinExistence type="predicted"/>
<accession>A0A7X0JWP6</accession>
<protein>
    <submittedName>
        <fullName evidence="1">Uncharacterized protein</fullName>
    </submittedName>
</protein>